<feature type="compositionally biased region" description="Polar residues" evidence="1">
    <location>
        <begin position="14"/>
        <end position="32"/>
    </location>
</feature>
<evidence type="ECO:0000313" key="2">
    <source>
        <dbReference type="EMBL" id="KAH3776171.1"/>
    </source>
</evidence>
<name>A0A9D4ECG6_DREPO</name>
<keyword evidence="3" id="KW-1185">Reference proteome</keyword>
<proteinExistence type="predicted"/>
<dbReference type="AlphaFoldDB" id="A0A9D4ECG6"/>
<organism evidence="2 3">
    <name type="scientific">Dreissena polymorpha</name>
    <name type="common">Zebra mussel</name>
    <name type="synonym">Mytilus polymorpha</name>
    <dbReference type="NCBI Taxonomy" id="45954"/>
    <lineage>
        <taxon>Eukaryota</taxon>
        <taxon>Metazoa</taxon>
        <taxon>Spiralia</taxon>
        <taxon>Lophotrochozoa</taxon>
        <taxon>Mollusca</taxon>
        <taxon>Bivalvia</taxon>
        <taxon>Autobranchia</taxon>
        <taxon>Heteroconchia</taxon>
        <taxon>Euheterodonta</taxon>
        <taxon>Imparidentia</taxon>
        <taxon>Neoheterodontei</taxon>
        <taxon>Myida</taxon>
        <taxon>Dreissenoidea</taxon>
        <taxon>Dreissenidae</taxon>
        <taxon>Dreissena</taxon>
    </lineage>
</organism>
<gene>
    <name evidence="2" type="ORF">DPMN_177587</name>
</gene>
<evidence type="ECO:0000313" key="3">
    <source>
        <dbReference type="Proteomes" id="UP000828390"/>
    </source>
</evidence>
<feature type="region of interest" description="Disordered" evidence="1">
    <location>
        <begin position="14"/>
        <end position="66"/>
    </location>
</feature>
<dbReference type="EMBL" id="JAIWYP010000009">
    <property type="protein sequence ID" value="KAH3776171.1"/>
    <property type="molecule type" value="Genomic_DNA"/>
</dbReference>
<sequence length="66" mass="7236">MSIFFRSGLAARDSNISVQPHAQPETGHSSGATVGRREGCLGIDMPFPKRTTADQQYDVADQRKLM</sequence>
<comment type="caution">
    <text evidence="2">The sequence shown here is derived from an EMBL/GenBank/DDBJ whole genome shotgun (WGS) entry which is preliminary data.</text>
</comment>
<accession>A0A9D4ECG6</accession>
<dbReference type="Proteomes" id="UP000828390">
    <property type="component" value="Unassembled WGS sequence"/>
</dbReference>
<reference evidence="2" key="2">
    <citation type="submission" date="2020-11" db="EMBL/GenBank/DDBJ databases">
        <authorList>
            <person name="McCartney M.A."/>
            <person name="Auch B."/>
            <person name="Kono T."/>
            <person name="Mallez S."/>
            <person name="Becker A."/>
            <person name="Gohl D.M."/>
            <person name="Silverstein K.A.T."/>
            <person name="Koren S."/>
            <person name="Bechman K.B."/>
            <person name="Herman A."/>
            <person name="Abrahante J.E."/>
            <person name="Garbe J."/>
        </authorList>
    </citation>
    <scope>NUCLEOTIDE SEQUENCE</scope>
    <source>
        <strain evidence="2">Duluth1</strain>
        <tissue evidence="2">Whole animal</tissue>
    </source>
</reference>
<evidence type="ECO:0000256" key="1">
    <source>
        <dbReference type="SAM" id="MobiDB-lite"/>
    </source>
</evidence>
<protein>
    <submittedName>
        <fullName evidence="2">Uncharacterized protein</fullName>
    </submittedName>
</protein>
<reference evidence="2" key="1">
    <citation type="journal article" date="2019" name="bioRxiv">
        <title>The Genome of the Zebra Mussel, Dreissena polymorpha: A Resource for Invasive Species Research.</title>
        <authorList>
            <person name="McCartney M.A."/>
            <person name="Auch B."/>
            <person name="Kono T."/>
            <person name="Mallez S."/>
            <person name="Zhang Y."/>
            <person name="Obille A."/>
            <person name="Becker A."/>
            <person name="Abrahante J.E."/>
            <person name="Garbe J."/>
            <person name="Badalamenti J.P."/>
            <person name="Herman A."/>
            <person name="Mangelson H."/>
            <person name="Liachko I."/>
            <person name="Sullivan S."/>
            <person name="Sone E.D."/>
            <person name="Koren S."/>
            <person name="Silverstein K.A.T."/>
            <person name="Beckman K.B."/>
            <person name="Gohl D.M."/>
        </authorList>
    </citation>
    <scope>NUCLEOTIDE SEQUENCE</scope>
    <source>
        <strain evidence="2">Duluth1</strain>
        <tissue evidence="2">Whole animal</tissue>
    </source>
</reference>